<feature type="region of interest" description="Disordered" evidence="2">
    <location>
        <begin position="602"/>
        <end position="683"/>
    </location>
</feature>
<dbReference type="Pfam" id="PF12709">
    <property type="entry name" value="Fungal_TACC"/>
    <property type="match status" value="1"/>
</dbReference>
<organism evidence="3">
    <name type="scientific">Cladonia uncialis subsp. uncialis</name>
    <dbReference type="NCBI Taxonomy" id="180999"/>
    <lineage>
        <taxon>Eukaryota</taxon>
        <taxon>Fungi</taxon>
        <taxon>Dikarya</taxon>
        <taxon>Ascomycota</taxon>
        <taxon>Pezizomycotina</taxon>
        <taxon>Lecanoromycetes</taxon>
        <taxon>OSLEUM clade</taxon>
        <taxon>Lecanoromycetidae</taxon>
        <taxon>Lecanorales</taxon>
        <taxon>Lecanorineae</taxon>
        <taxon>Cladoniaceae</taxon>
        <taxon>Cladonia</taxon>
    </lineage>
</organism>
<feature type="compositionally biased region" description="Low complexity" evidence="2">
    <location>
        <begin position="613"/>
        <end position="624"/>
    </location>
</feature>
<sequence length="683" mass="74460">MAQPMSPLSPLSPGRSNRIAPATSERMSPYKSPEKQPFTEQDTENIPFDSPSGPPSSPFVANPGSSPIKLSTPSKRVSPQKRAMEEYQPRELTEDALRENEGLTRAVRTMESECTTTTYHTLNDDTMSNVGGPAGYAGMDDTAFSAFSAVPNADMTRFAQLGQSPIKDTFDSPTKSHRDGAPTPRPTSRNTPSRNRAEHDNGYSSPTPRRYKSHDNDTTNLLVDFTGDFTSVARAADRSPTRNGRLSPKKPQSDLSSYASSRRTPSPAKYPLPPSTPAEARHLANLLDFDLPPAPTPRSIPSITARELESMKSAFQSQISSLIATLKGKDAEVSSLKGAVEDAERRVGEALEDIRNERGAKENLQNEKSDWEKREQEMKDVLRSVKEEIVRGDREKDHLLQRVTEAEYKREEAEARMLEAESKMAGMRASSSPTAPSDTNNTNVNTSNEVEAAVTKVAKELHTLYKSKHETKVTALKKSYSDRWEKKVKDLQSKIDELSKENDDLRVGRDATMTGVDHARLLPNSHAEGEAQKDLESTKQRLEAQTQKLHQLEQEISTLQSALSAQKNTNASLTSELDASRLETAELIAATEELMLLSQAAVETPHPPSQDARSLSRSTSGSGLKAPGFGTYGGSGGESRIGRMGGIGGYGRERSGSGTGQGGRSGLLGSIERMGRGRGMSVE</sequence>
<feature type="region of interest" description="Disordered" evidence="2">
    <location>
        <begin position="1"/>
        <end position="91"/>
    </location>
</feature>
<protein>
    <submittedName>
        <fullName evidence="3">Uncharacterized protein</fullName>
    </submittedName>
</protein>
<feature type="region of interest" description="Disordered" evidence="2">
    <location>
        <begin position="410"/>
        <end position="447"/>
    </location>
</feature>
<feature type="compositionally biased region" description="Basic and acidic residues" evidence="2">
    <location>
        <begin position="410"/>
        <end position="422"/>
    </location>
</feature>
<feature type="compositionally biased region" description="Basic and acidic residues" evidence="2">
    <location>
        <begin position="82"/>
        <end position="91"/>
    </location>
</feature>
<feature type="region of interest" description="Disordered" evidence="2">
    <location>
        <begin position="233"/>
        <end position="278"/>
    </location>
</feature>
<feature type="region of interest" description="Disordered" evidence="2">
    <location>
        <begin position="161"/>
        <end position="219"/>
    </location>
</feature>
<dbReference type="EMBL" id="MG777495">
    <property type="protein sequence ID" value="AUW31168.1"/>
    <property type="molecule type" value="Genomic_DNA"/>
</dbReference>
<evidence type="ECO:0000313" key="3">
    <source>
        <dbReference type="EMBL" id="AUW31168.1"/>
    </source>
</evidence>
<reference evidence="3" key="1">
    <citation type="submission" date="2017-12" db="EMBL/GenBank/DDBJ databases">
        <title>Genome Sequencing Reveals a Rich Biosynthetic Potential.</title>
        <authorList>
            <person name="Bertrand R.L."/>
            <person name="Abdel-Hameed M.E."/>
            <person name="Sorensen J.L."/>
        </authorList>
    </citation>
    <scope>NUCLEOTIDE SEQUENCE</scope>
</reference>
<keyword evidence="1" id="KW-0175">Coiled coil</keyword>
<feature type="compositionally biased region" description="Polar residues" evidence="2">
    <location>
        <begin position="63"/>
        <end position="77"/>
    </location>
</feature>
<accession>A0A2K9YEC6</accession>
<evidence type="ECO:0000256" key="1">
    <source>
        <dbReference type="SAM" id="Coils"/>
    </source>
</evidence>
<feature type="compositionally biased region" description="Polar residues" evidence="2">
    <location>
        <begin position="429"/>
        <end position="438"/>
    </location>
</feature>
<proteinExistence type="predicted"/>
<dbReference type="InterPro" id="IPR024312">
    <property type="entry name" value="TACC_fungi"/>
</dbReference>
<feature type="compositionally biased region" description="Gly residues" evidence="2">
    <location>
        <begin position="630"/>
        <end position="650"/>
    </location>
</feature>
<name>A0A2K9YEC6_CLAUC</name>
<feature type="compositionally biased region" description="Basic and acidic residues" evidence="2">
    <location>
        <begin position="168"/>
        <end position="180"/>
    </location>
</feature>
<feature type="coiled-coil region" evidence="1">
    <location>
        <begin position="481"/>
        <end position="569"/>
    </location>
</feature>
<feature type="compositionally biased region" description="Gly residues" evidence="2">
    <location>
        <begin position="657"/>
        <end position="666"/>
    </location>
</feature>
<dbReference type="AlphaFoldDB" id="A0A2K9YEC6"/>
<feature type="compositionally biased region" description="Polar residues" evidence="2">
    <location>
        <begin position="253"/>
        <end position="264"/>
    </location>
</feature>
<evidence type="ECO:0000256" key="2">
    <source>
        <dbReference type="SAM" id="MobiDB-lite"/>
    </source>
</evidence>